<dbReference type="Pfam" id="PF02458">
    <property type="entry name" value="Transferase"/>
    <property type="match status" value="1"/>
</dbReference>
<comment type="caution">
    <text evidence="4">The sequence shown here is derived from an EMBL/GenBank/DDBJ whole genome shotgun (WGS) entry which is preliminary data.</text>
</comment>
<dbReference type="OrthoDB" id="671439at2759"/>
<sequence>MAMKVTVQTRKLIKPSISTPLNLRYYKIGFIDELAPKMNVSLVLFFRASTNFNQNSIVELEKSFGKTLSILYPLAGRYMKDLHMIDCNDQGAEFIQAKVNMTIHEIIDQKMNLKLVNELIPLKVSACDEVTDPTLAAQVTTFQCGGVALGISIAHRIADASTACTFLNQWAALCRRDTSFEFYGLGFSSSKFFPARGLPCMDFISKPINDHLYVTKKLSFNESEISNLKAMVMRNRKYCSAVSKVQVVSALIWKALICVDYATHGHLRDSRLSQPVNLREKTESPIPKNACGNLWGFKLTSWRASNMSLEFEELVYLLTDSIKKTIKDYSKVRHDSKDGQTVVLNSYPLSKNNSDNANVILLSSWCKFPFYESDFGFGKPICLSLESIPVKKFVYLVDDAEGGGVEAYVYLGVDEVPYFEQDVNIKAFAA</sequence>
<dbReference type="GO" id="GO:0016746">
    <property type="term" value="F:acyltransferase activity"/>
    <property type="evidence" value="ECO:0007669"/>
    <property type="project" value="UniProtKB-KW"/>
</dbReference>
<dbReference type="EMBL" id="PKPP01001559">
    <property type="protein sequence ID" value="PWA81695.1"/>
    <property type="molecule type" value="Genomic_DNA"/>
</dbReference>
<dbReference type="AlphaFoldDB" id="A0A2U1P7H0"/>
<dbReference type="STRING" id="35608.A0A2U1P7H0"/>
<proteinExistence type="inferred from homology"/>
<evidence type="ECO:0000256" key="2">
    <source>
        <dbReference type="ARBA" id="ARBA00022679"/>
    </source>
</evidence>
<comment type="similarity">
    <text evidence="1">Belongs to the plant acyltransferase family.</text>
</comment>
<evidence type="ECO:0000256" key="3">
    <source>
        <dbReference type="ARBA" id="ARBA00023315"/>
    </source>
</evidence>
<dbReference type="PANTHER" id="PTHR31623:SF70">
    <property type="entry name" value="TRANSFERASE, CHLORAMPHENICOL ACETYLTRANSFERASE-LIKE DOMAIN PROTEIN"/>
    <property type="match status" value="1"/>
</dbReference>
<protein>
    <submittedName>
        <fullName evidence="4">Chloramphenicol acetyltransferase-like domain-containing protein</fullName>
    </submittedName>
</protein>
<organism evidence="4 5">
    <name type="scientific">Artemisia annua</name>
    <name type="common">Sweet wormwood</name>
    <dbReference type="NCBI Taxonomy" id="35608"/>
    <lineage>
        <taxon>Eukaryota</taxon>
        <taxon>Viridiplantae</taxon>
        <taxon>Streptophyta</taxon>
        <taxon>Embryophyta</taxon>
        <taxon>Tracheophyta</taxon>
        <taxon>Spermatophyta</taxon>
        <taxon>Magnoliopsida</taxon>
        <taxon>eudicotyledons</taxon>
        <taxon>Gunneridae</taxon>
        <taxon>Pentapetalae</taxon>
        <taxon>asterids</taxon>
        <taxon>campanulids</taxon>
        <taxon>Asterales</taxon>
        <taxon>Asteraceae</taxon>
        <taxon>Asteroideae</taxon>
        <taxon>Anthemideae</taxon>
        <taxon>Artemisiinae</taxon>
        <taxon>Artemisia</taxon>
    </lineage>
</organism>
<keyword evidence="5" id="KW-1185">Reference proteome</keyword>
<name>A0A2U1P7H0_ARTAN</name>
<dbReference type="InterPro" id="IPR023213">
    <property type="entry name" value="CAT-like_dom_sf"/>
</dbReference>
<accession>A0A2U1P7H0</accession>
<evidence type="ECO:0000256" key="1">
    <source>
        <dbReference type="ARBA" id="ARBA00009861"/>
    </source>
</evidence>
<dbReference type="Gene3D" id="3.30.559.10">
    <property type="entry name" value="Chloramphenicol acetyltransferase-like domain"/>
    <property type="match status" value="2"/>
</dbReference>
<dbReference type="Proteomes" id="UP000245207">
    <property type="component" value="Unassembled WGS sequence"/>
</dbReference>
<keyword evidence="3" id="KW-0012">Acyltransferase</keyword>
<dbReference type="PANTHER" id="PTHR31623">
    <property type="entry name" value="F21J9.9"/>
    <property type="match status" value="1"/>
</dbReference>
<gene>
    <name evidence="4" type="ORF">CTI12_AA178530</name>
</gene>
<evidence type="ECO:0000313" key="4">
    <source>
        <dbReference type="EMBL" id="PWA81695.1"/>
    </source>
</evidence>
<reference evidence="4 5" key="1">
    <citation type="journal article" date="2018" name="Mol. Plant">
        <title>The genome of Artemisia annua provides insight into the evolution of Asteraceae family and artemisinin biosynthesis.</title>
        <authorList>
            <person name="Shen Q."/>
            <person name="Zhang L."/>
            <person name="Liao Z."/>
            <person name="Wang S."/>
            <person name="Yan T."/>
            <person name="Shi P."/>
            <person name="Liu M."/>
            <person name="Fu X."/>
            <person name="Pan Q."/>
            <person name="Wang Y."/>
            <person name="Lv Z."/>
            <person name="Lu X."/>
            <person name="Zhang F."/>
            <person name="Jiang W."/>
            <person name="Ma Y."/>
            <person name="Chen M."/>
            <person name="Hao X."/>
            <person name="Li L."/>
            <person name="Tang Y."/>
            <person name="Lv G."/>
            <person name="Zhou Y."/>
            <person name="Sun X."/>
            <person name="Brodelius P.E."/>
            <person name="Rose J.K.C."/>
            <person name="Tang K."/>
        </authorList>
    </citation>
    <scope>NUCLEOTIDE SEQUENCE [LARGE SCALE GENOMIC DNA]</scope>
    <source>
        <strain evidence="5">cv. Huhao1</strain>
        <tissue evidence="4">Leaf</tissue>
    </source>
</reference>
<evidence type="ECO:0000313" key="5">
    <source>
        <dbReference type="Proteomes" id="UP000245207"/>
    </source>
</evidence>
<keyword evidence="2 4" id="KW-0808">Transferase</keyword>